<feature type="region of interest" description="Disordered" evidence="10">
    <location>
        <begin position="77"/>
        <end position="162"/>
    </location>
</feature>
<keyword evidence="15" id="KW-1185">Reference proteome</keyword>
<name>A0A182WAE5_9DIPT</name>
<evidence type="ECO:0000256" key="3">
    <source>
        <dbReference type="ARBA" id="ARBA00022552"/>
    </source>
</evidence>
<dbReference type="InterPro" id="IPR032319">
    <property type="entry name" value="CLP1_P"/>
</dbReference>
<proteinExistence type="inferred from homology"/>
<dbReference type="EnsemblMetazoa" id="AMIN007323-RA">
    <property type="protein sequence ID" value="AMIN007323-PA"/>
    <property type="gene ID" value="AMIN007323"/>
</dbReference>
<dbReference type="PANTHER" id="PTHR12755:SF3">
    <property type="entry name" value="POLYNUCLEOTIDE 5'-HYDROXYL-KINASE NOL9"/>
    <property type="match status" value="1"/>
</dbReference>
<evidence type="ECO:0000256" key="6">
    <source>
        <dbReference type="ARBA" id="ARBA00022777"/>
    </source>
</evidence>
<feature type="compositionally biased region" description="Basic residues" evidence="10">
    <location>
        <begin position="30"/>
        <end position="44"/>
    </location>
</feature>
<dbReference type="Pfam" id="PF25467">
    <property type="entry name" value="NOL9_C"/>
    <property type="match status" value="1"/>
</dbReference>
<dbReference type="InterPro" id="IPR027417">
    <property type="entry name" value="P-loop_NTPase"/>
</dbReference>
<evidence type="ECO:0000256" key="5">
    <source>
        <dbReference type="ARBA" id="ARBA00022741"/>
    </source>
</evidence>
<feature type="domain" description="NOL9 N-terminal" evidence="12">
    <location>
        <begin position="247"/>
        <end position="400"/>
    </location>
</feature>
<dbReference type="InterPro" id="IPR057570">
    <property type="entry name" value="NOL9_C"/>
</dbReference>
<keyword evidence="8" id="KW-0539">Nucleus</keyword>
<evidence type="ECO:0000313" key="15">
    <source>
        <dbReference type="Proteomes" id="UP000075920"/>
    </source>
</evidence>
<feature type="compositionally biased region" description="Low complexity" evidence="10">
    <location>
        <begin position="152"/>
        <end position="162"/>
    </location>
</feature>
<organism evidence="14 15">
    <name type="scientific">Anopheles minimus</name>
    <dbReference type="NCBI Taxonomy" id="112268"/>
    <lineage>
        <taxon>Eukaryota</taxon>
        <taxon>Metazoa</taxon>
        <taxon>Ecdysozoa</taxon>
        <taxon>Arthropoda</taxon>
        <taxon>Hexapoda</taxon>
        <taxon>Insecta</taxon>
        <taxon>Pterygota</taxon>
        <taxon>Neoptera</taxon>
        <taxon>Endopterygota</taxon>
        <taxon>Diptera</taxon>
        <taxon>Nematocera</taxon>
        <taxon>Culicoidea</taxon>
        <taxon>Culicidae</taxon>
        <taxon>Anophelinae</taxon>
        <taxon>Anopheles</taxon>
    </lineage>
</organism>
<dbReference type="PANTHER" id="PTHR12755">
    <property type="entry name" value="CLEAVAGE/POLYADENYLATION FACTOR IA SUBUNIT CLP1P"/>
    <property type="match status" value="1"/>
</dbReference>
<feature type="region of interest" description="Disordered" evidence="10">
    <location>
        <begin position="1"/>
        <end position="56"/>
    </location>
</feature>
<evidence type="ECO:0000313" key="14">
    <source>
        <dbReference type="EnsemblMetazoa" id="AMIN007323-PA"/>
    </source>
</evidence>
<dbReference type="AlphaFoldDB" id="A0A182WAE5"/>
<feature type="compositionally biased region" description="Polar residues" evidence="10">
    <location>
        <begin position="82"/>
        <end position="97"/>
    </location>
</feature>
<keyword evidence="6" id="KW-0418">Kinase</keyword>
<dbReference type="Gene3D" id="3.40.50.300">
    <property type="entry name" value="P-loop containing nucleotide triphosphate hydrolases"/>
    <property type="match status" value="1"/>
</dbReference>
<keyword evidence="7" id="KW-0067">ATP-binding</keyword>
<keyword evidence="4" id="KW-0808">Transferase</keyword>
<feature type="compositionally biased region" description="Basic and acidic residues" evidence="10">
    <location>
        <begin position="200"/>
        <end position="223"/>
    </location>
</feature>
<evidence type="ECO:0000256" key="7">
    <source>
        <dbReference type="ARBA" id="ARBA00022840"/>
    </source>
</evidence>
<dbReference type="GO" id="GO:0051731">
    <property type="term" value="F:polynucleotide 5'-hydroxyl-kinase activity"/>
    <property type="evidence" value="ECO:0007669"/>
    <property type="project" value="InterPro"/>
</dbReference>
<dbReference type="Pfam" id="PF16575">
    <property type="entry name" value="CLP1_P"/>
    <property type="match status" value="1"/>
</dbReference>
<protein>
    <recommendedName>
        <fullName evidence="9">Polynucleotide 5'-hydroxyl-kinase NOL9</fullName>
    </recommendedName>
</protein>
<dbReference type="SUPFAM" id="SSF52540">
    <property type="entry name" value="P-loop containing nucleoside triphosphate hydrolases"/>
    <property type="match status" value="1"/>
</dbReference>
<dbReference type="GO" id="GO:0005730">
    <property type="term" value="C:nucleolus"/>
    <property type="evidence" value="ECO:0007669"/>
    <property type="project" value="UniProtKB-SubCell"/>
</dbReference>
<dbReference type="VEuPathDB" id="VectorBase:AMIN007323"/>
<evidence type="ECO:0000259" key="13">
    <source>
        <dbReference type="Pfam" id="PF25467"/>
    </source>
</evidence>
<keyword evidence="5" id="KW-0547">Nucleotide-binding</keyword>
<evidence type="ECO:0000256" key="10">
    <source>
        <dbReference type="SAM" id="MobiDB-lite"/>
    </source>
</evidence>
<evidence type="ECO:0000256" key="4">
    <source>
        <dbReference type="ARBA" id="ARBA00022679"/>
    </source>
</evidence>
<comment type="similarity">
    <text evidence="2">Belongs to the Clp1 family. NOL9/GRC3 subfamily.</text>
</comment>
<evidence type="ECO:0000256" key="9">
    <source>
        <dbReference type="ARBA" id="ARBA00071212"/>
    </source>
</evidence>
<dbReference type="Pfam" id="PF24419">
    <property type="entry name" value="Cupin_NOL9"/>
    <property type="match status" value="1"/>
</dbReference>
<feature type="domain" description="NOL9 C-terminal" evidence="13">
    <location>
        <begin position="656"/>
        <end position="747"/>
    </location>
</feature>
<feature type="compositionally biased region" description="Acidic residues" evidence="10">
    <location>
        <begin position="108"/>
        <end position="129"/>
    </location>
</feature>
<dbReference type="GO" id="GO:0005524">
    <property type="term" value="F:ATP binding"/>
    <property type="evidence" value="ECO:0007669"/>
    <property type="project" value="UniProtKB-KW"/>
</dbReference>
<reference evidence="14" key="2">
    <citation type="submission" date="2020-05" db="UniProtKB">
        <authorList>
            <consortium name="EnsemblMetazoa"/>
        </authorList>
    </citation>
    <scope>IDENTIFICATION</scope>
    <source>
        <strain evidence="14">MINIMUS1</strain>
    </source>
</reference>
<dbReference type="InterPro" id="IPR057573">
    <property type="entry name" value="NOL9_N"/>
</dbReference>
<dbReference type="GO" id="GO:0000448">
    <property type="term" value="P:cleavage in ITS2 between 5.8S rRNA and LSU-rRNA of tricistronic rRNA transcript (SSU-rRNA, 5.8S rRNA, LSU-rRNA)"/>
    <property type="evidence" value="ECO:0007669"/>
    <property type="project" value="TreeGrafter"/>
</dbReference>
<feature type="region of interest" description="Disordered" evidence="10">
    <location>
        <begin position="200"/>
        <end position="235"/>
    </location>
</feature>
<evidence type="ECO:0000259" key="11">
    <source>
        <dbReference type="Pfam" id="PF16575"/>
    </source>
</evidence>
<accession>A0A182WAE5</accession>
<feature type="domain" description="Clp1 P-loop" evidence="11">
    <location>
        <begin position="433"/>
        <end position="573"/>
    </location>
</feature>
<dbReference type="InterPro" id="IPR045116">
    <property type="entry name" value="Clp1/Grc3"/>
</dbReference>
<dbReference type="STRING" id="112268.A0A182WAE5"/>
<comment type="subcellular location">
    <subcellularLocation>
        <location evidence="1">Nucleus</location>
        <location evidence="1">Nucleolus</location>
    </subcellularLocation>
</comment>
<reference evidence="15" key="1">
    <citation type="submission" date="2013-03" db="EMBL/GenBank/DDBJ databases">
        <title>The Genome Sequence of Anopheles minimus MINIMUS1.</title>
        <authorList>
            <consortium name="The Broad Institute Genomics Platform"/>
            <person name="Neafsey D.E."/>
            <person name="Walton C."/>
            <person name="Walker B."/>
            <person name="Young S.K."/>
            <person name="Zeng Q."/>
            <person name="Gargeya S."/>
            <person name="Fitzgerald M."/>
            <person name="Haas B."/>
            <person name="Abouelleil A."/>
            <person name="Allen A.W."/>
            <person name="Alvarado L."/>
            <person name="Arachchi H.M."/>
            <person name="Berlin A.M."/>
            <person name="Chapman S.B."/>
            <person name="Gainer-Dewar J."/>
            <person name="Goldberg J."/>
            <person name="Griggs A."/>
            <person name="Gujja S."/>
            <person name="Hansen M."/>
            <person name="Howarth C."/>
            <person name="Imamovic A."/>
            <person name="Ireland A."/>
            <person name="Larimer J."/>
            <person name="McCowan C."/>
            <person name="Murphy C."/>
            <person name="Pearson M."/>
            <person name="Poon T.W."/>
            <person name="Priest M."/>
            <person name="Roberts A."/>
            <person name="Saif S."/>
            <person name="Shea T."/>
            <person name="Sisk P."/>
            <person name="Sykes S."/>
            <person name="Wortman J."/>
            <person name="Nusbaum C."/>
            <person name="Birren B."/>
        </authorList>
    </citation>
    <scope>NUCLEOTIDE SEQUENCE [LARGE SCALE GENOMIC DNA]</scope>
    <source>
        <strain evidence="15">MINIMUS1</strain>
    </source>
</reference>
<evidence type="ECO:0000256" key="8">
    <source>
        <dbReference type="ARBA" id="ARBA00023242"/>
    </source>
</evidence>
<evidence type="ECO:0000256" key="2">
    <source>
        <dbReference type="ARBA" id="ARBA00011003"/>
    </source>
</evidence>
<keyword evidence="3" id="KW-0698">rRNA processing</keyword>
<sequence length="776" mass="87000">MGKKEQHKGNLRSANGQTKTKQPDAATNVRAKKRQCSTNAKHKANGSDVFSAKRPKTVNKKTNAFGWVVESGECHLSKEGTTETVRSTRSPKLQTATFKGKRNPNDNFDSDESEWSTEYEFDSQSDEEQHDAPWMHRIFRNVSDDDDDDSFDSSMVSSNDSSYPPVMNGKYVIYDLEDDAVQFDPSCSHAQIVEIPFDSGSKEVDKSTEIKQAENGEGEKKEPDDVDSEESNSTVVSVPSNAMHWEYKFYNAIDLRMSLVILKAPIYMAGHLDVQVLCGKIEMMGYWLNKSDKKTVYASGGYNAISIIPKPSTDKYSKDALEHICKKLKPHFIASDIDELVQHFNPEHGVLLLLQADMFNARGTVPLVCELLPDFNLFPTSLTLDQTSPYSTMENLLEIAVFLPEAKDVPLFRPNAAWDAVQLKPDTRLMVVGGKGSGKSTLCQYMINRHIKHFGRILLVDLDIGQPLLFLPETISASVVQEPILGVGCFANVQPHKSYLFGSLNVVSSPLLYVQIVRSLVQFCAEHPELKCIPWIINTMGYVVGFGEELTTAIVRIVQPTDLVQLQFSKHTNRSSPFNKSQNYANQLEVQRVNDFKFNILHEEVMQQPKPVQYSFYSFEVTYEPCKASFFSPRRRTIAIMAQLVKILGDTADSFADVKPHMAPVNDMQILITRDGHRPSEEMLPRTLNATLVYLCGKAENGQYHCFGAGIVRSVDCEKKNLYLLHSLPPEQLANTNVLALCNTSLPSQVYLQLSPNIEGTIPYLQNVSTSNLQAF</sequence>
<evidence type="ECO:0000259" key="12">
    <source>
        <dbReference type="Pfam" id="PF24419"/>
    </source>
</evidence>
<evidence type="ECO:0000256" key="1">
    <source>
        <dbReference type="ARBA" id="ARBA00004604"/>
    </source>
</evidence>
<feature type="compositionally biased region" description="Basic residues" evidence="10">
    <location>
        <begin position="1"/>
        <end position="10"/>
    </location>
</feature>
<dbReference type="Proteomes" id="UP000075920">
    <property type="component" value="Unassembled WGS sequence"/>
</dbReference>